<gene>
    <name evidence="2" type="ORF">A9K56_11400</name>
</gene>
<evidence type="ECO:0000313" key="3">
    <source>
        <dbReference type="Proteomes" id="UP000092125"/>
    </source>
</evidence>
<evidence type="ECO:0000313" key="2">
    <source>
        <dbReference type="EMBL" id="OBU61294.1"/>
    </source>
</evidence>
<dbReference type="EMBL" id="LYVI01000006">
    <property type="protein sequence ID" value="OBU61294.1"/>
    <property type="molecule type" value="Genomic_DNA"/>
</dbReference>
<comment type="caution">
    <text evidence="2">The sequence shown here is derived from an EMBL/GenBank/DDBJ whole genome shotgun (WGS) entry which is preliminary data.</text>
</comment>
<name>A0AAP7GTZ1_STEMA</name>
<dbReference type="RefSeq" id="WP_065182303.1">
    <property type="nucleotide sequence ID" value="NZ_LYVI01000006.1"/>
</dbReference>
<accession>A0AAP7GTZ1</accession>
<protein>
    <recommendedName>
        <fullName evidence="4">Secreted protein</fullName>
    </recommendedName>
</protein>
<feature type="signal peptide" evidence="1">
    <location>
        <begin position="1"/>
        <end position="26"/>
    </location>
</feature>
<sequence>MVKFPFRMAACVAALLVLLAMTLVVASRRSADSTQSPTATTGAEAALHGAPASAAAAGTGQAKPVLSPMARYREAARLDLLIADLEQRSRSGDADASLALSRIYDECMMSIDPTALATSDIPTARRAALIRSHAWLQRRCAGVSLRILESIRNVRHYRSLAARQGSLVAQIEEQILHARSDLSLADDRTLIEAVLLQEDGEAYVALSNLMGSTAAGRREQLQGVPAGSEVATAAWMLAGCRLGIPCGIDSPLLNRLCGQSGMCGPESVEDLFTSDLQPEDRDAAQAGADAIFALAHRMGREPGL</sequence>
<dbReference type="AlphaFoldDB" id="A0AAP7GTZ1"/>
<proteinExistence type="predicted"/>
<dbReference type="Proteomes" id="UP000092125">
    <property type="component" value="Unassembled WGS sequence"/>
</dbReference>
<reference evidence="2 3" key="1">
    <citation type="submission" date="2016-05" db="EMBL/GenBank/DDBJ databases">
        <title>Draft Genome Sequences of Stenotrophomonas maltophilia Strains Sm32COP, Sm41DVV, Sm46PAILV, SmF3, SmF22, SmSOFb1 and SmCVFa1, Isolated from Different Manures, in France.</title>
        <authorList>
            <person name="Nazaret S."/>
            <person name="Bodilis J."/>
        </authorList>
    </citation>
    <scope>NUCLEOTIDE SEQUENCE [LARGE SCALE GENOMIC DNA]</scope>
    <source>
        <strain evidence="2 3">Sm41DVV</strain>
    </source>
</reference>
<feature type="chain" id="PRO_5042894343" description="Secreted protein" evidence="1">
    <location>
        <begin position="27"/>
        <end position="304"/>
    </location>
</feature>
<organism evidence="2 3">
    <name type="scientific">Stenotrophomonas maltophilia</name>
    <name type="common">Pseudomonas maltophilia</name>
    <name type="synonym">Xanthomonas maltophilia</name>
    <dbReference type="NCBI Taxonomy" id="40324"/>
    <lineage>
        <taxon>Bacteria</taxon>
        <taxon>Pseudomonadati</taxon>
        <taxon>Pseudomonadota</taxon>
        <taxon>Gammaproteobacteria</taxon>
        <taxon>Lysobacterales</taxon>
        <taxon>Lysobacteraceae</taxon>
        <taxon>Stenotrophomonas</taxon>
        <taxon>Stenotrophomonas maltophilia group</taxon>
    </lineage>
</organism>
<evidence type="ECO:0008006" key="4">
    <source>
        <dbReference type="Google" id="ProtNLM"/>
    </source>
</evidence>
<keyword evidence="1" id="KW-0732">Signal</keyword>
<evidence type="ECO:0000256" key="1">
    <source>
        <dbReference type="SAM" id="SignalP"/>
    </source>
</evidence>